<comment type="caution">
    <text evidence="2">The sequence shown here is derived from an EMBL/GenBank/DDBJ whole genome shotgun (WGS) entry which is preliminary data.</text>
</comment>
<dbReference type="AlphaFoldDB" id="A0A3M6V362"/>
<organism evidence="2 3">
    <name type="scientific">Pocillopora damicornis</name>
    <name type="common">Cauliflower coral</name>
    <name type="synonym">Millepora damicornis</name>
    <dbReference type="NCBI Taxonomy" id="46731"/>
    <lineage>
        <taxon>Eukaryota</taxon>
        <taxon>Metazoa</taxon>
        <taxon>Cnidaria</taxon>
        <taxon>Anthozoa</taxon>
        <taxon>Hexacorallia</taxon>
        <taxon>Scleractinia</taxon>
        <taxon>Astrocoeniina</taxon>
        <taxon>Pocilloporidae</taxon>
        <taxon>Pocillopora</taxon>
    </lineage>
</organism>
<keyword evidence="1" id="KW-0472">Membrane</keyword>
<accession>A0A3M6V362</accession>
<gene>
    <name evidence="2" type="ORF">pdam_00022810</name>
</gene>
<protein>
    <submittedName>
        <fullName evidence="2">Uncharacterized protein</fullName>
    </submittedName>
</protein>
<keyword evidence="3" id="KW-1185">Reference proteome</keyword>
<evidence type="ECO:0000313" key="2">
    <source>
        <dbReference type="EMBL" id="RMX60361.1"/>
    </source>
</evidence>
<feature type="non-terminal residue" evidence="2">
    <location>
        <position position="1"/>
    </location>
</feature>
<keyword evidence="1" id="KW-1133">Transmembrane helix</keyword>
<sequence length="115" mass="13413">LSINSADDDVYGMETMIVILFSILIAQLSKTYIQAMKVDRLEYDVDRLFQLTRICTERFLFWYKLMFKVAGSFILQIKDIEDVELANALRELQIQIDQKSQSEERKISQGANENP</sequence>
<dbReference type="Proteomes" id="UP000275408">
    <property type="component" value="Unassembled WGS sequence"/>
</dbReference>
<keyword evidence="1" id="KW-0812">Transmembrane</keyword>
<evidence type="ECO:0000256" key="1">
    <source>
        <dbReference type="SAM" id="Phobius"/>
    </source>
</evidence>
<dbReference type="EMBL" id="RCHS01000168">
    <property type="protein sequence ID" value="RMX60361.1"/>
    <property type="molecule type" value="Genomic_DNA"/>
</dbReference>
<feature type="transmembrane region" description="Helical" evidence="1">
    <location>
        <begin position="15"/>
        <end position="33"/>
    </location>
</feature>
<reference evidence="2 3" key="1">
    <citation type="journal article" date="2018" name="Sci. Rep.">
        <title>Comparative analysis of the Pocillopora damicornis genome highlights role of immune system in coral evolution.</title>
        <authorList>
            <person name="Cunning R."/>
            <person name="Bay R.A."/>
            <person name="Gillette P."/>
            <person name="Baker A.C."/>
            <person name="Traylor-Knowles N."/>
        </authorList>
    </citation>
    <scope>NUCLEOTIDE SEQUENCE [LARGE SCALE GENOMIC DNA]</scope>
    <source>
        <strain evidence="2">RSMAS</strain>
        <tissue evidence="2">Whole animal</tissue>
    </source>
</reference>
<name>A0A3M6V362_POCDA</name>
<evidence type="ECO:0000313" key="3">
    <source>
        <dbReference type="Proteomes" id="UP000275408"/>
    </source>
</evidence>
<proteinExistence type="predicted"/>